<dbReference type="STRING" id="1666912.Ga0058931_3001"/>
<protein>
    <submittedName>
        <fullName evidence="3">Ubiquinol cytochrome c reductase iron-sulfur subunit PetA</fullName>
    </submittedName>
</protein>
<dbReference type="RefSeq" id="WP_141655977.1">
    <property type="nucleotide sequence ID" value="NZ_FBYC01000004.1"/>
</dbReference>
<reference evidence="2 5" key="2">
    <citation type="submission" date="2016-01" db="EMBL/GenBank/DDBJ databases">
        <authorList>
            <person name="Varghese N."/>
        </authorList>
    </citation>
    <scope>NUCLEOTIDE SEQUENCE [LARGE SCALE GENOMIC DNA]</scope>
    <source>
        <strain evidence="2 5">HL-91</strain>
    </source>
</reference>
<evidence type="ECO:0000313" key="4">
    <source>
        <dbReference type="Proteomes" id="UP000050413"/>
    </source>
</evidence>
<dbReference type="Proteomes" id="UP000182045">
    <property type="component" value="Unassembled WGS sequence"/>
</dbReference>
<dbReference type="EMBL" id="LJSG01000016">
    <property type="protein sequence ID" value="KPP90733.1"/>
    <property type="molecule type" value="Genomic_DNA"/>
</dbReference>
<proteinExistence type="predicted"/>
<name>A0A0P7W999_9RHOB</name>
<evidence type="ECO:0000313" key="5">
    <source>
        <dbReference type="Proteomes" id="UP000182045"/>
    </source>
</evidence>
<comment type="caution">
    <text evidence="3">The sequence shown here is derived from an EMBL/GenBank/DDBJ whole genome shotgun (WGS) entry which is preliminary data.</text>
</comment>
<sequence length="126" mass="13321">MERRSLLTIAAIALPAMLMMGCVQTTATTETTQASAPPAFSALAGSYTGQYIPDRGAPEALALVMRPDGTYTFSGAFDSDGKLTQRGDQIRYANALGSRGVVTVAGDTLSWRNTFTGDSYTISVTR</sequence>
<evidence type="ECO:0000256" key="1">
    <source>
        <dbReference type="SAM" id="SignalP"/>
    </source>
</evidence>
<feature type="chain" id="PRO_5010179290" evidence="1">
    <location>
        <begin position="28"/>
        <end position="126"/>
    </location>
</feature>
<keyword evidence="5" id="KW-1185">Reference proteome</keyword>
<gene>
    <name evidence="3" type="primary">petA</name>
    <name evidence="2" type="ORF">Ga0058931_3001</name>
    <name evidence="3" type="ORF">HLUCCA05_04805</name>
</gene>
<keyword evidence="1" id="KW-0732">Signal</keyword>
<dbReference type="AlphaFoldDB" id="A0A0P7W999"/>
<evidence type="ECO:0000313" key="2">
    <source>
        <dbReference type="EMBL" id="CUX83468.1"/>
    </source>
</evidence>
<evidence type="ECO:0000313" key="3">
    <source>
        <dbReference type="EMBL" id="KPP90733.1"/>
    </source>
</evidence>
<dbReference type="PROSITE" id="PS51257">
    <property type="entry name" value="PROKAR_LIPOPROTEIN"/>
    <property type="match status" value="1"/>
</dbReference>
<dbReference type="EMBL" id="FBYC01000004">
    <property type="protein sequence ID" value="CUX83468.1"/>
    <property type="molecule type" value="Genomic_DNA"/>
</dbReference>
<dbReference type="Proteomes" id="UP000050413">
    <property type="component" value="Unassembled WGS sequence"/>
</dbReference>
<reference evidence="3 4" key="1">
    <citation type="submission" date="2015-09" db="EMBL/GenBank/DDBJ databases">
        <title>Identification and resolution of microdiversity through metagenomic sequencing of parallel consortia.</title>
        <authorList>
            <person name="Nelson W.C."/>
            <person name="Romine M.F."/>
            <person name="Lindemann S.R."/>
        </authorList>
    </citation>
    <scope>NUCLEOTIDE SEQUENCE [LARGE SCALE GENOMIC DNA]</scope>
    <source>
        <strain evidence="3">HL-91</strain>
    </source>
</reference>
<organism evidence="3 4">
    <name type="scientific">Roseibaca calidilacus</name>
    <dbReference type="NCBI Taxonomy" id="1666912"/>
    <lineage>
        <taxon>Bacteria</taxon>
        <taxon>Pseudomonadati</taxon>
        <taxon>Pseudomonadota</taxon>
        <taxon>Alphaproteobacteria</taxon>
        <taxon>Rhodobacterales</taxon>
        <taxon>Paracoccaceae</taxon>
        <taxon>Roseinatronobacter</taxon>
    </lineage>
</organism>
<feature type="signal peptide" evidence="1">
    <location>
        <begin position="1"/>
        <end position="27"/>
    </location>
</feature>
<dbReference type="OrthoDB" id="9761586at2"/>
<accession>A0A0P7W999</accession>